<proteinExistence type="predicted"/>
<feature type="region of interest" description="Disordered" evidence="1">
    <location>
        <begin position="16"/>
        <end position="35"/>
    </location>
</feature>
<protein>
    <recommendedName>
        <fullName evidence="4">Protein NDH-DEPENDENT CYCLIC ELECTRON FLOW 5</fullName>
    </recommendedName>
</protein>
<dbReference type="Gene3D" id="2.70.98.10">
    <property type="match status" value="2"/>
</dbReference>
<dbReference type="SUPFAM" id="SSF74650">
    <property type="entry name" value="Galactose mutarotase-like"/>
    <property type="match status" value="2"/>
</dbReference>
<dbReference type="Proteomes" id="UP000197138">
    <property type="component" value="Unassembled WGS sequence"/>
</dbReference>
<dbReference type="GO" id="GO:0005975">
    <property type="term" value="P:carbohydrate metabolic process"/>
    <property type="evidence" value="ECO:0007669"/>
    <property type="project" value="InterPro"/>
</dbReference>
<accession>A0A218X2W2</accession>
<feature type="compositionally biased region" description="Low complexity" evidence="1">
    <location>
        <begin position="19"/>
        <end position="35"/>
    </location>
</feature>
<dbReference type="EMBL" id="MTKT01002492">
    <property type="protein sequence ID" value="OWM78811.1"/>
    <property type="molecule type" value="Genomic_DNA"/>
</dbReference>
<dbReference type="AlphaFoldDB" id="A0A218X2W2"/>
<gene>
    <name evidence="2" type="ORF">CDL15_Pgr002982</name>
</gene>
<reference evidence="3" key="1">
    <citation type="journal article" date="2017" name="Plant J.">
        <title>The pomegranate (Punica granatum L.) genome and the genomics of punicalagin biosynthesis.</title>
        <authorList>
            <person name="Qin G."/>
            <person name="Xu C."/>
            <person name="Ming R."/>
            <person name="Tang H."/>
            <person name="Guyot R."/>
            <person name="Kramer E.M."/>
            <person name="Hu Y."/>
            <person name="Yi X."/>
            <person name="Qi Y."/>
            <person name="Xu X."/>
            <person name="Gao Z."/>
            <person name="Pan H."/>
            <person name="Jian J."/>
            <person name="Tian Y."/>
            <person name="Yue Z."/>
            <person name="Xu Y."/>
        </authorList>
    </citation>
    <scope>NUCLEOTIDE SEQUENCE [LARGE SCALE GENOMIC DNA]</scope>
    <source>
        <strain evidence="3">cv. Dabenzi</strain>
    </source>
</reference>
<dbReference type="InterPro" id="IPR014718">
    <property type="entry name" value="GH-type_carb-bd"/>
</dbReference>
<dbReference type="GO" id="GO:0030246">
    <property type="term" value="F:carbohydrate binding"/>
    <property type="evidence" value="ECO:0007669"/>
    <property type="project" value="InterPro"/>
</dbReference>
<dbReference type="PANTHER" id="PTHR11122:SF15">
    <property type="entry name" value="PROTEIN NDH-DEPENDENT CYCLIC ELECTRON FLOW 5"/>
    <property type="match status" value="1"/>
</dbReference>
<comment type="caution">
    <text evidence="2">The sequence shown here is derived from an EMBL/GenBank/DDBJ whole genome shotgun (WGS) entry which is preliminary data.</text>
</comment>
<sequence length="748" mass="81714">MASLLSFTLPKPTTLIRASSSSTPSTSTTTSTSTPQALNEKFACKGIHFSQHNSVPVVDLKVRNGSSVRVHIPDAHVTSYKPKVSWKEDGFEEVLYTIPSSSAPDPTKFKGGVGLVINDMSGGEGSKGSLVSGSEWTVKDVDSDAIDALQVELSSTSGTLDITYVISLYPLSMATAVIVKNKGRQPVTLTSAILSHLRSKKRGGTAIQGLRGCSYCSHPPPSSPFELLSPGEAMKTESSGWFSSETEPKPGIWSMQDVPITILQDKVSRIYAAPPEERLKAFYNTPPSKYEAIDQGRELFFRMIRIGFQDIYVSSPGSFSEKFGKEYFICTGPASVLVPEVVQPGRLDLQELSQLDAITMASNSLLSLNLNPTPTSKLPKDSVFSRTHLPLSPLRLKNRELSLSLPLPRVASTPAIPFPPINVNYLGEEFSGHGVTFEGIGESCVAKLGLDNGSTATLVLPSGLVTSYKAPMWHGEKLEILQTFVAEGEDGEALIQGGLSLEFTLEGEDGVSWSPRNWALSDIRGSSQDSIQVELLSSDPRSMVEVKYILSLQEQTLSSEIEVSNSSSSSSVRLRGSIIDHLNVSTPDATYAIGLEGSNFYMRPPILSNFVIIPPDVDQDLSFGKLWEDLPLKRFLYPHDNAGRKKSEEEEDIEGEEEDNYKRLTEEMSLVYTSAPTYLTIIDRGRRNSVVVGREGFDELYMHSPGSRHEFYSKYAYISVGPSAILKPMMVGPGDVWRGAQHLHNPNL</sequence>
<dbReference type="InterPro" id="IPR011013">
    <property type="entry name" value="Gal_mutarotase_sf_dom"/>
</dbReference>
<dbReference type="GO" id="GO:0005737">
    <property type="term" value="C:cytoplasm"/>
    <property type="evidence" value="ECO:0007669"/>
    <property type="project" value="TreeGrafter"/>
</dbReference>
<evidence type="ECO:0000313" key="2">
    <source>
        <dbReference type="EMBL" id="OWM78811.1"/>
    </source>
</evidence>
<evidence type="ECO:0000313" key="3">
    <source>
        <dbReference type="Proteomes" id="UP000197138"/>
    </source>
</evidence>
<evidence type="ECO:0008006" key="4">
    <source>
        <dbReference type="Google" id="ProtNLM"/>
    </source>
</evidence>
<evidence type="ECO:0000256" key="1">
    <source>
        <dbReference type="SAM" id="MobiDB-lite"/>
    </source>
</evidence>
<dbReference type="PANTHER" id="PTHR11122">
    <property type="entry name" value="APOSPORY-ASSOCIATED PROTEIN C-RELATED"/>
    <property type="match status" value="1"/>
</dbReference>
<organism evidence="2 3">
    <name type="scientific">Punica granatum</name>
    <name type="common">Pomegranate</name>
    <dbReference type="NCBI Taxonomy" id="22663"/>
    <lineage>
        <taxon>Eukaryota</taxon>
        <taxon>Viridiplantae</taxon>
        <taxon>Streptophyta</taxon>
        <taxon>Embryophyta</taxon>
        <taxon>Tracheophyta</taxon>
        <taxon>Spermatophyta</taxon>
        <taxon>Magnoliopsida</taxon>
        <taxon>eudicotyledons</taxon>
        <taxon>Gunneridae</taxon>
        <taxon>Pentapetalae</taxon>
        <taxon>rosids</taxon>
        <taxon>malvids</taxon>
        <taxon>Myrtales</taxon>
        <taxon>Lythraceae</taxon>
        <taxon>Punica</taxon>
    </lineage>
</organism>
<name>A0A218X2W2_PUNGR</name>
<dbReference type="GO" id="GO:0047938">
    <property type="term" value="F:glucose-6-phosphate 1-epimerase activity"/>
    <property type="evidence" value="ECO:0007669"/>
    <property type="project" value="TreeGrafter"/>
</dbReference>